<dbReference type="RefSeq" id="WP_089275028.1">
    <property type="nucleotide sequence ID" value="NZ_FZOC01000006.1"/>
</dbReference>
<dbReference type="Pfam" id="PF14334">
    <property type="entry name" value="DUF4390"/>
    <property type="match status" value="1"/>
</dbReference>
<keyword evidence="1" id="KW-0732">Signal</keyword>
<dbReference type="AlphaFoldDB" id="A0A239BWN8"/>
<gene>
    <name evidence="2" type="ORF">SAMN04488503_2832</name>
</gene>
<organism evidence="2 3">
    <name type="scientific">Humidesulfovibrio mexicanus</name>
    <dbReference type="NCBI Taxonomy" id="147047"/>
    <lineage>
        <taxon>Bacteria</taxon>
        <taxon>Pseudomonadati</taxon>
        <taxon>Thermodesulfobacteriota</taxon>
        <taxon>Desulfovibrionia</taxon>
        <taxon>Desulfovibrionales</taxon>
        <taxon>Desulfovibrionaceae</taxon>
        <taxon>Humidesulfovibrio</taxon>
    </lineage>
</organism>
<proteinExistence type="predicted"/>
<dbReference type="Proteomes" id="UP000198324">
    <property type="component" value="Unassembled WGS sequence"/>
</dbReference>
<reference evidence="2 3" key="1">
    <citation type="submission" date="2017-06" db="EMBL/GenBank/DDBJ databases">
        <authorList>
            <person name="Kim H.J."/>
            <person name="Triplett B.A."/>
        </authorList>
    </citation>
    <scope>NUCLEOTIDE SEQUENCE [LARGE SCALE GENOMIC DNA]</scope>
    <source>
        <strain evidence="2 3">DSM 13116</strain>
    </source>
</reference>
<evidence type="ECO:0000313" key="3">
    <source>
        <dbReference type="Proteomes" id="UP000198324"/>
    </source>
</evidence>
<dbReference type="OrthoDB" id="5470580at2"/>
<name>A0A239BWN8_9BACT</name>
<evidence type="ECO:0008006" key="4">
    <source>
        <dbReference type="Google" id="ProtNLM"/>
    </source>
</evidence>
<dbReference type="EMBL" id="FZOC01000006">
    <property type="protein sequence ID" value="SNS12062.1"/>
    <property type="molecule type" value="Genomic_DNA"/>
</dbReference>
<keyword evidence="3" id="KW-1185">Reference proteome</keyword>
<dbReference type="InterPro" id="IPR025500">
    <property type="entry name" value="DUF4390"/>
</dbReference>
<evidence type="ECO:0000313" key="2">
    <source>
        <dbReference type="EMBL" id="SNS12062.1"/>
    </source>
</evidence>
<accession>A0A239BWN8</accession>
<sequence>MSQRRRPFLAAVLALVLALWGQAALAQSLVLSNLVVDNQSGALTARFGVALDSLAEVSDALQAGATLALSSRGKLTREGGLFSSPTVAKAEMSCRLKYDQLTREYVMAIPGREAPLKNPRLDELLRTGWGSLALELGAWSLLERGQEYSLDLDIRLHQTDIPNWFRRTLFFWSWDVAPQTSYRLHFKY</sequence>
<protein>
    <recommendedName>
        <fullName evidence="4">DUF4390 domain-containing protein</fullName>
    </recommendedName>
</protein>
<feature type="signal peptide" evidence="1">
    <location>
        <begin position="1"/>
        <end position="26"/>
    </location>
</feature>
<evidence type="ECO:0000256" key="1">
    <source>
        <dbReference type="SAM" id="SignalP"/>
    </source>
</evidence>
<feature type="chain" id="PRO_5012986379" description="DUF4390 domain-containing protein" evidence="1">
    <location>
        <begin position="27"/>
        <end position="188"/>
    </location>
</feature>